<dbReference type="CDD" id="cd16461">
    <property type="entry name" value="RING-H2_EL5-like"/>
    <property type="match status" value="1"/>
</dbReference>
<name>A0A976X778_GYMSY</name>
<feature type="compositionally biased region" description="Basic and acidic residues" evidence="2">
    <location>
        <begin position="1447"/>
        <end position="1471"/>
    </location>
</feature>
<feature type="compositionally biased region" description="Polar residues" evidence="2">
    <location>
        <begin position="1472"/>
        <end position="1483"/>
    </location>
</feature>
<feature type="compositionally biased region" description="Polar residues" evidence="2">
    <location>
        <begin position="283"/>
        <end position="295"/>
    </location>
</feature>
<keyword evidence="1" id="KW-0862">Zinc</keyword>
<dbReference type="PROSITE" id="PS50089">
    <property type="entry name" value="ZF_RING_2"/>
    <property type="match status" value="1"/>
</dbReference>
<feature type="region of interest" description="Disordered" evidence="2">
    <location>
        <begin position="698"/>
        <end position="731"/>
    </location>
</feature>
<dbReference type="SMART" id="SM00184">
    <property type="entry name" value="RING"/>
    <property type="match status" value="1"/>
</dbReference>
<feature type="compositionally biased region" description="Acidic residues" evidence="2">
    <location>
        <begin position="185"/>
        <end position="198"/>
    </location>
</feature>
<sequence>MMSGGVNLVMTVIGFAVSTMFIVFVCTRLLCARIQLHASRRAFARASRSNFSILERGLHGIEPVIVANFPTKKYSDAFPPSCETAQCTVCLCDYHKEDILRILPPCGHSFHASCIDIWLHQHCTCPVCRVSLRELPEKKRFMQPVFSSAIRFQHGMQSTGISSNNQNGQRMITCGSQRMEAGGHEEEEEEEEDEGDDSGSDRAESYSPDASMADIIPMLDELHPLLDEESPLPAQLSNDGSDAASEHSAKSSDSSSESDDNIEKHEELDVEDNEDADDDDGPQASTEAQRNSAITWTEEDQKNLMDLGNSELERNQRLESLIARRRARKTMSMMPERNLIDLESVDLAFNVAPISTARNNPFDLPHDSYDNMALPPIPGSAPSILSQRRNPFDLPYDSSEEKPDLMGDSFQQEFKAFQPKDPLFRRHESFNVGPSIFGPGRYDRQESRFKPYFAPERTDSEGTSCSPSFERQFSGLSDSKTSSVPETESVASAGDVEDKVLVEEDSSHPEVRLNSVPEIELRGPAGEPEDKNISEEDVSEEPEHMLKINDRCISEEDISAGTEVTFKIVDVSEHVGHGSQSSEEVESLELGEVEKGDIGAHSENCHEAEQMVAEEGELDNNVEQDQNDTHLEEDIVKQGYKSASSSSSLSEVSERIFSVREAEVLSPWEENRNDIVEDAGISRQHSLEGSDFVAASVLVGDTPQKQPVYDSSPPSGRKNLSTSSSISSDVNVESEMGFAPVLIKRTISCAERESESSGHDGQNENYDKGILADSSLLNPLPESQSESTDAEISNNQTLQVDSLPADQVNDTTIAPAVPESSVSLSSVESRPLPDTSVVGNFMDHHGSHYSLDNQVFNSADAQDAVNGVQHQTVSSKDKDFAQSEEQLPTAFGNQVLHHTIPTTEDKSIVEHSVDKNVTFQPEQGQTLLLDSGIDSGARPAEKQISAHDQNTSEGRYASEFEELVFLDKSIDQTSSGNNHAVQEPSITRGIVQEASAVNNMNFSGIQELEQHVPLDVNSPRSPESIIIPAEAYENRAAEGYSDTENNTVDESENAGQILSLEGRNSSAEASDPQVDMQSTYDVEDEIKDIDDILLSELDTVGDFSVKEYDSGFDKLEKHLTSEVESSSVPRMTKPIGSATDDNSNGLHDAEPLMYLESRLPQVLDFERQAEEVKSVSGAHSPETASILDTEMSTGDLVQEEIQNSDDLQPTKMVTLPNESEIECENSRIRRGLNPEISPVMPAIEARSIEDIESMFRKVELLVVRKDTRQDGSEMHTLDQINEATSSGMPILEARNLDNIASAFEQNIERETEKLNINEPLQVHGFTEEQSILGFSYQEQNQNSSLHKPKMELPIVEAELKPDEDDDFDLNEPYEEGHTLVMPGSFAESLQGMAPALSDLPVTETKPSEDAPLTSKSDVEIVLESNTSSRSREVDANEESTSSQGKLGAKELPDVSHSDENQEAEIEKRDAQLRTNELQQISSRLENRDSEVGKADLDLTAKGLQGEVEKPETSTISTIKERNSHKSSSNSSSSSDSSSSDSDKE</sequence>
<proteinExistence type="evidence at transcript level"/>
<protein>
    <submittedName>
        <fullName evidence="5">ARR-B family protein</fullName>
    </submittedName>
</protein>
<feature type="region of interest" description="Disordered" evidence="2">
    <location>
        <begin position="178"/>
        <end position="207"/>
    </location>
</feature>
<organism evidence="5">
    <name type="scientific">Gymnema sylvestre</name>
    <name type="common">Gurmar</name>
    <name type="synonym">Periploca sylvestris</name>
    <dbReference type="NCBI Taxonomy" id="4068"/>
    <lineage>
        <taxon>Eukaryota</taxon>
        <taxon>Viridiplantae</taxon>
        <taxon>Streptophyta</taxon>
        <taxon>Embryophyta</taxon>
        <taxon>Tracheophyta</taxon>
        <taxon>Spermatophyta</taxon>
        <taxon>Magnoliopsida</taxon>
        <taxon>eudicotyledons</taxon>
        <taxon>Gunneridae</taxon>
        <taxon>Pentapetalae</taxon>
        <taxon>asterids</taxon>
        <taxon>lamiids</taxon>
        <taxon>Gentianales</taxon>
        <taxon>Apocynaceae</taxon>
        <taxon>Asclepiadoideae</taxon>
        <taxon>Marsdenieae</taxon>
        <taxon>Gymnema</taxon>
    </lineage>
</organism>
<dbReference type="GO" id="GO:0008270">
    <property type="term" value="F:zinc ion binding"/>
    <property type="evidence" value="ECO:0007669"/>
    <property type="project" value="UniProtKB-KW"/>
</dbReference>
<evidence type="ECO:0000256" key="1">
    <source>
        <dbReference type="PROSITE-ProRule" id="PRU00175"/>
    </source>
</evidence>
<keyword evidence="1" id="KW-0863">Zinc-finger</keyword>
<evidence type="ECO:0000259" key="4">
    <source>
        <dbReference type="PROSITE" id="PS50089"/>
    </source>
</evidence>
<feature type="compositionally biased region" description="Polar residues" evidence="2">
    <location>
        <begin position="461"/>
        <end position="490"/>
    </location>
</feature>
<keyword evidence="3" id="KW-0472">Membrane</keyword>
<evidence type="ECO:0000313" key="5">
    <source>
        <dbReference type="EMBL" id="URM60676.1"/>
    </source>
</evidence>
<dbReference type="Pfam" id="PF13639">
    <property type="entry name" value="zf-RING_2"/>
    <property type="match status" value="1"/>
</dbReference>
<dbReference type="Gene3D" id="3.30.40.10">
    <property type="entry name" value="Zinc/RING finger domain, C3HC4 (zinc finger)"/>
    <property type="match status" value="1"/>
</dbReference>
<keyword evidence="1" id="KW-0479">Metal-binding</keyword>
<accession>A0A976X778</accession>
<reference evidence="5" key="1">
    <citation type="submission" date="2020-08" db="EMBL/GenBank/DDBJ databases">
        <title>Identification of Transcription Factors in Gymnema sylvestre.</title>
        <authorList>
            <person name="Kalariya K.A."/>
        </authorList>
    </citation>
    <scope>NUCLEOTIDE SEQUENCE</scope>
</reference>
<feature type="compositionally biased region" description="Basic and acidic residues" evidence="2">
    <location>
        <begin position="1484"/>
        <end position="1498"/>
    </location>
</feature>
<feature type="region of interest" description="Disordered" evidence="2">
    <location>
        <begin position="381"/>
        <end position="405"/>
    </location>
</feature>
<evidence type="ECO:0000256" key="3">
    <source>
        <dbReference type="SAM" id="Phobius"/>
    </source>
</evidence>
<feature type="region of interest" description="Disordered" evidence="2">
    <location>
        <begin position="230"/>
        <end position="314"/>
    </location>
</feature>
<feature type="compositionally biased region" description="Acidic residues" evidence="2">
    <location>
        <begin position="268"/>
        <end position="281"/>
    </location>
</feature>
<feature type="compositionally biased region" description="Basic and acidic residues" evidence="2">
    <location>
        <begin position="496"/>
        <end position="511"/>
    </location>
</feature>
<dbReference type="EMBL" id="MT936812">
    <property type="protein sequence ID" value="URM60676.1"/>
    <property type="molecule type" value="mRNA"/>
</dbReference>
<feature type="compositionally biased region" description="Low complexity" evidence="2">
    <location>
        <begin position="1526"/>
        <end position="1544"/>
    </location>
</feature>
<feature type="transmembrane region" description="Helical" evidence="3">
    <location>
        <begin position="6"/>
        <end position="31"/>
    </location>
</feature>
<dbReference type="SUPFAM" id="SSF57850">
    <property type="entry name" value="RING/U-box"/>
    <property type="match status" value="1"/>
</dbReference>
<dbReference type="InterPro" id="IPR001841">
    <property type="entry name" value="Znf_RING"/>
</dbReference>
<keyword evidence="3" id="KW-0812">Transmembrane</keyword>
<feature type="region of interest" description="Disordered" evidence="2">
    <location>
        <begin position="454"/>
        <end position="543"/>
    </location>
</feature>
<dbReference type="PANTHER" id="PTHR33870:SF4">
    <property type="entry name" value="CARDIOMYOPATHY-ASSOCIATED PROTEIN"/>
    <property type="match status" value="1"/>
</dbReference>
<feature type="region of interest" description="Disordered" evidence="2">
    <location>
        <begin position="1123"/>
        <end position="1144"/>
    </location>
</feature>
<feature type="domain" description="RING-type" evidence="4">
    <location>
        <begin position="87"/>
        <end position="129"/>
    </location>
</feature>
<dbReference type="InterPro" id="IPR013083">
    <property type="entry name" value="Znf_RING/FYVE/PHD"/>
</dbReference>
<feature type="region of interest" description="Disordered" evidence="2">
    <location>
        <begin position="1399"/>
        <end position="1544"/>
    </location>
</feature>
<evidence type="ECO:0000256" key="2">
    <source>
        <dbReference type="SAM" id="MobiDB-lite"/>
    </source>
</evidence>
<dbReference type="PANTHER" id="PTHR33870">
    <property type="entry name" value="CARDIOMYOPATHY-ASSOCIATED PROTEIN"/>
    <property type="match status" value="1"/>
</dbReference>
<keyword evidence="3" id="KW-1133">Transmembrane helix</keyword>